<dbReference type="CDD" id="cd10170">
    <property type="entry name" value="ASKHA_NBD_HSP70"/>
    <property type="match status" value="1"/>
</dbReference>
<keyword evidence="2" id="KW-1185">Reference proteome</keyword>
<name>A0A067SJX5_GALM3</name>
<protein>
    <recommendedName>
        <fullName evidence="3">Actin-like ATPase domain-containing protein</fullName>
    </recommendedName>
</protein>
<dbReference type="PANTHER" id="PTHR14187">
    <property type="entry name" value="ALPHA KINASE/ELONGATION FACTOR 2 KINASE"/>
    <property type="match status" value="1"/>
</dbReference>
<accession>A0A067SJX5</accession>
<proteinExistence type="predicted"/>
<evidence type="ECO:0000313" key="2">
    <source>
        <dbReference type="Proteomes" id="UP000027222"/>
    </source>
</evidence>
<dbReference type="Gene3D" id="3.30.420.40">
    <property type="match status" value="1"/>
</dbReference>
<dbReference type="EMBL" id="KL142393">
    <property type="protein sequence ID" value="KDR71211.1"/>
    <property type="molecule type" value="Genomic_DNA"/>
</dbReference>
<organism evidence="1 2">
    <name type="scientific">Galerina marginata (strain CBS 339.88)</name>
    <dbReference type="NCBI Taxonomy" id="685588"/>
    <lineage>
        <taxon>Eukaryota</taxon>
        <taxon>Fungi</taxon>
        <taxon>Dikarya</taxon>
        <taxon>Basidiomycota</taxon>
        <taxon>Agaricomycotina</taxon>
        <taxon>Agaricomycetes</taxon>
        <taxon>Agaricomycetidae</taxon>
        <taxon>Agaricales</taxon>
        <taxon>Agaricineae</taxon>
        <taxon>Strophariaceae</taxon>
        <taxon>Galerina</taxon>
    </lineage>
</organism>
<dbReference type="PANTHER" id="PTHR14187:SF5">
    <property type="entry name" value="HEAT SHOCK 70 KDA PROTEIN 12A"/>
    <property type="match status" value="1"/>
</dbReference>
<sequence>MNTASAVRVLEALKVKTPFRGLRRRLVIAFNIGTTYSGISYRQVAITCRNELLADNRLILSIVDPGQIPDIKGVTRFPGQPHSGGSSKIPTIIYYDRSGKVRAVGAEAAVEQVYEIAEEEDWIKVESFKLHLRSKFGDHGDITEDIPPLPPNKTVVHVFADFLKYLFQCASSYMQLAHANGESLWNDLAGDIDFVLSHPNGWEGTEQAQMRKAALLADLVPDTTAGHSRLSFVTEGEASLHFSVQNGLPDAVLKNGEGVIIVDAGGGTIDISHFHGSVFVNVLARVSIKITPLPELLYGSPFLDDIDHIVRTFDATTKLRFKDRNDPQYIRFGSARDNDETHNIQFGQLKLPGAKVASFFQGSLDCIVKAVLEQRNSSKKPTAHVVFVGGYSASPWLISEVNVSLKSSGLILFVPESPVNKAVSDGAVSFYVDHFVRTRVSKLTYGTRSEPLFNPINPVHKLREGIVFDGPDGSKHVPYGFDVVLAKDIQVSETKEFCRRFSHSYIDNQEKWHTIAIWGYRGSIPNPQWMDEDEGE</sequence>
<dbReference type="HOGENOM" id="CLU_009958_4_2_1"/>
<dbReference type="SUPFAM" id="SSF53067">
    <property type="entry name" value="Actin-like ATPase domain"/>
    <property type="match status" value="2"/>
</dbReference>
<dbReference type="STRING" id="685588.A0A067SJX5"/>
<evidence type="ECO:0008006" key="3">
    <source>
        <dbReference type="Google" id="ProtNLM"/>
    </source>
</evidence>
<dbReference type="Proteomes" id="UP000027222">
    <property type="component" value="Unassembled WGS sequence"/>
</dbReference>
<dbReference type="InterPro" id="IPR043129">
    <property type="entry name" value="ATPase_NBD"/>
</dbReference>
<gene>
    <name evidence="1" type="ORF">GALMADRAFT_143923</name>
</gene>
<dbReference type="OrthoDB" id="2963168at2759"/>
<dbReference type="AlphaFoldDB" id="A0A067SJX5"/>
<evidence type="ECO:0000313" key="1">
    <source>
        <dbReference type="EMBL" id="KDR71211.1"/>
    </source>
</evidence>
<reference evidence="2" key="1">
    <citation type="journal article" date="2014" name="Proc. Natl. Acad. Sci. U.S.A.">
        <title>Extensive sampling of basidiomycete genomes demonstrates inadequacy of the white-rot/brown-rot paradigm for wood decay fungi.</title>
        <authorList>
            <person name="Riley R."/>
            <person name="Salamov A.A."/>
            <person name="Brown D.W."/>
            <person name="Nagy L.G."/>
            <person name="Floudas D."/>
            <person name="Held B.W."/>
            <person name="Levasseur A."/>
            <person name="Lombard V."/>
            <person name="Morin E."/>
            <person name="Otillar R."/>
            <person name="Lindquist E.A."/>
            <person name="Sun H."/>
            <person name="LaButti K.M."/>
            <person name="Schmutz J."/>
            <person name="Jabbour D."/>
            <person name="Luo H."/>
            <person name="Baker S.E."/>
            <person name="Pisabarro A.G."/>
            <person name="Walton J.D."/>
            <person name="Blanchette R.A."/>
            <person name="Henrissat B."/>
            <person name="Martin F."/>
            <person name="Cullen D."/>
            <person name="Hibbett D.S."/>
            <person name="Grigoriev I.V."/>
        </authorList>
    </citation>
    <scope>NUCLEOTIDE SEQUENCE [LARGE SCALE GENOMIC DNA]</scope>
    <source>
        <strain evidence="2">CBS 339.88</strain>
    </source>
</reference>